<comment type="caution">
    <text evidence="1">The sequence shown here is derived from an EMBL/GenBank/DDBJ whole genome shotgun (WGS) entry which is preliminary data.</text>
</comment>
<sequence>MSEATETAAGEVSPSFSWKSFTEQLSDRITVTSVNSRHELLAVELQSHIGAHVLGDRELVDLVVVLRSTAHLYVDKRSRAMVLDVLRALSVKKAEVFVKAIAGVLDPVVESMQSKAIAHPDAIPTVMAPRFVLLSWINVALPVPVVQLGVEAESLVGDAAWKRLVMLAARLLWGIAPAHSAGGHGTKAQSLSSSALHDVWRMLRGCPVIIAPMLTILTADSSTCANDSSAVLMGNIVSTAVRLPGTEYVQVVEKFKDAIIGYIDRVLLGSKTPVSYSSVAYFKDFVRQFVGEQFEALFKSSISKMLLRSPETGLPACLWLLEVLGKDTVDLSSLYLEVLADTLASNLLKSSNGSVRQSAASLLEFLADTPRKDEDAVKAVEIITKPLTLGRYTQPEQRVAVYQVLESISNGWASSVEILTALLKMTGKETQEAAVGALFKAVGKHVSVVVKRLLEEGESNDHSGKCREALKQFSEAALKGLALPDRSAVVRQGWAADAVGEPLWKAADELNGNTSAWAVEHIHPLLKALAATTEKATSSPLAASVLDAHVGFALALRMATADAKKLEVLVTGTEKSLVLWDKVYHKCVTLRESVWLLRAVQMLFSRGSDDARLARILAWVLCRFPDTSLAATQAALSAVQEMSTISAQRLWALMAPVVLEEMAATSESNSLKQKWTSILRAAVPRQCESVDLLEGMALAASHPAVVRQHGKKGSFWIPLVQQASIDPGELCHERLAGLRQTVRQAMIDNDSESALYEAATNLIKDLVFIGGDSVALRLLEYAHADIDPEALSLVTAEDMQVWQTPAGQLHFDPVAQAQPQQQKGRMSDQAWAEQLEREIALKKGQARRLTKEEQALVDRQRAKEDATRARVEAAFRGLHRGLAVVRAVVAAGGGSACMRALVEIVVERAIVGGRSASERLGGDQVSAALVALGGAADGLEAGLRTPIAVGILRARGFSQVVGTDWTRESMEDLMTRVFFRLRVACEARALAPAGFNFLLPLLQATAEAGGWGRIERRGVEEHDEYAQMDHAAEQLTMAVDILGFHAHFGAEQDMPRREVIELLIKLMAEQPMVLAASRAGLLRFAEAMEGSDTPAEREALIAGLTRADSAVRSACLAALDWADLTEMDYAAPLWLNVGGAGSVALDENAQAARVLWAENGMEISRDLIADLVPYLRDASAEIRSCAARAIALAVAEEEEDRSLVGEALALLQKAYAEWYVSLEPEYDRFGLVVPGTQHRVDIAEARVAVALALQHLAPLLAEPGHVRSLVDFLVHGRVLGERSEAVRGAMLAAGAQAVAAHGAQWSDAVLPVLEAFLADARKDDNDFIREGVVVLLGRLAQHLPPGDSGDARVADAVDRLVTALPTPAEAVQSAVAECLPPLAKRISDEHFARVVAAIVASALSGDSYSQRRGGAYGLAGMIKGRGLAALKKLLIIDQLREACDDKKAFQRRQGALFAFETLSATMGRLFEPYVIQFIPTLLALFGDSNASVREAALDTARVIMGNISGHGVKLILPSALQGLENDQWRTKKGSVEMLGAMAYCAPKQLSVSLPTIVPRIINVLTDAHGQVAETARQALLRFGDVIHNPEIQQLVPTLLAALDEPAKNTDSALRTLLHTAFIHYIDAPSLALVIPILQRGMCARTASTKRNAAQIMGSMATLTDPKDLAPYLAELVPLLRNVLVDPVPEARATSAKALGSLVNKLGEEHFPSLVADLVKVLKSDASGVDRAGAAQGLSEVLSGVGLERLEGLLPEVLANCNSARMAVREGFMMLLIYLPTTFGDDFQRFLPQVMPPVLAGLADENELVRNAALRAGRILVISFATTAIDSILPELLSSMNHELWRIRHSSIELLGELLYRVAGISGKQAERDREAARALFLSVDSSEEASVPKAAAHDGSDEEGDVDEDEANDAAITSNLREILADKLGLDRFLGVLAALYVSRSDVSAMVRQVAFSVWKSIVNNTPRTVRECLPRIMDIVLVGLASEEYDRRTTAARTLGDLVHKLGEAVMSRIVPILEKALADTTTIGGGGSIRHGVFIGLSEILRSAGRVYIDVYADAMIPLVRRGLCDSDVMVREAAATAFNSLQQTAGPRVIDLVVPPLLNALTTSNDGANDGINAENALEALRELMAVRANVVFPVLIPTLTKVPVTAFNARALASLIQVSAGNNTLSKRLPQILLSLFDSMPVHLQAGDVEAETALRETVRVIVAAAVRDEDTLEALMVQFHESVKYGENVGLAANPRVASRVAEACFAIEAMCLAFGPNSATRGRSVLGAHVGDWLRILIELMAVPDCEAVVRASWSALDALCKTLPKEDYDGYVGPVSRYVQSVTDALPVGVKTLPGFDLPKGVGPLLPIYSQGLLAGSADTKERAVRGMARLVRFTDPAALRPFATAITGPLIRIVGDRHPANVKAAILSTLGLLLTQISALMRPFLPQLQRTFVRGLTETDDVVRQRAAAALAALIPLQPRLDPLVAELTAGLKQSAVDVGMKTAMMRAVLAVIRAPNAAASLSPASLQAIELVVVVGSAGDSGGVVETAACAADPRWRLLRSSVFGALCGVVAADTAARLVLQHAIVSDDDAEVDAQVRAAKLSYLAAVLAEAPQVIVNAQLGAKVAASVSATLVPSSDIHHAQATIQAVLVAKTALLHHSSDNVLSLVDALVRVVDPATMSAFDLDSQQAALAALKALAKHRYAEVIEGRRDAVVAAAMAHVRARNIPVKLAAERCVLYALRLARVPGGDDAFEGDESGLAAYVAACGGAASERGRLVLDYHRRVLAKLAESTRELDYVSDDEDDLVAVRKMEDEMNM</sequence>
<keyword evidence="2" id="KW-1185">Reference proteome</keyword>
<gene>
    <name evidence="1" type="primary">GCN1</name>
    <name evidence="1" type="ORF">IWW38_001884</name>
</gene>
<dbReference type="Proteomes" id="UP001139981">
    <property type="component" value="Unassembled WGS sequence"/>
</dbReference>
<organism evidence="1 2">
    <name type="scientific">Coemansia aciculifera</name>
    <dbReference type="NCBI Taxonomy" id="417176"/>
    <lineage>
        <taxon>Eukaryota</taxon>
        <taxon>Fungi</taxon>
        <taxon>Fungi incertae sedis</taxon>
        <taxon>Zoopagomycota</taxon>
        <taxon>Kickxellomycotina</taxon>
        <taxon>Kickxellomycetes</taxon>
        <taxon>Kickxellales</taxon>
        <taxon>Kickxellaceae</taxon>
        <taxon>Coemansia</taxon>
    </lineage>
</organism>
<reference evidence="1" key="1">
    <citation type="submission" date="2022-07" db="EMBL/GenBank/DDBJ databases">
        <title>Phylogenomic reconstructions and comparative analyses of Kickxellomycotina fungi.</title>
        <authorList>
            <person name="Reynolds N.K."/>
            <person name="Stajich J.E."/>
            <person name="Barry K."/>
            <person name="Grigoriev I.V."/>
            <person name="Crous P."/>
            <person name="Smith M.E."/>
        </authorList>
    </citation>
    <scope>NUCLEOTIDE SEQUENCE</scope>
    <source>
        <strain evidence="1">CBS 190363</strain>
    </source>
</reference>
<protein>
    <submittedName>
        <fullName evidence="1">Translational activator of GCN4</fullName>
    </submittedName>
</protein>
<proteinExistence type="predicted"/>
<name>A0ACC1M532_9FUNG</name>
<accession>A0ACC1M532</accession>
<dbReference type="EMBL" id="JANBVB010000159">
    <property type="protein sequence ID" value="KAJ2896904.1"/>
    <property type="molecule type" value="Genomic_DNA"/>
</dbReference>
<evidence type="ECO:0000313" key="1">
    <source>
        <dbReference type="EMBL" id="KAJ2896904.1"/>
    </source>
</evidence>
<evidence type="ECO:0000313" key="2">
    <source>
        <dbReference type="Proteomes" id="UP001139981"/>
    </source>
</evidence>